<gene>
    <name evidence="6" type="ORF">HPP92_027217</name>
</gene>
<proteinExistence type="predicted"/>
<evidence type="ECO:0000313" key="7">
    <source>
        <dbReference type="Proteomes" id="UP000639772"/>
    </source>
</evidence>
<keyword evidence="3 5" id="KW-1133">Transmembrane helix</keyword>
<feature type="transmembrane region" description="Helical" evidence="5">
    <location>
        <begin position="82"/>
        <end position="102"/>
    </location>
</feature>
<evidence type="ECO:0000256" key="2">
    <source>
        <dbReference type="ARBA" id="ARBA00022692"/>
    </source>
</evidence>
<dbReference type="OrthoDB" id="723894at2759"/>
<feature type="transmembrane region" description="Helical" evidence="5">
    <location>
        <begin position="54"/>
        <end position="75"/>
    </location>
</feature>
<dbReference type="AlphaFoldDB" id="A0A835PDA1"/>
<dbReference type="GO" id="GO:0016020">
    <property type="term" value="C:membrane"/>
    <property type="evidence" value="ECO:0007669"/>
    <property type="project" value="UniProtKB-SubCell"/>
</dbReference>
<comment type="subcellular location">
    <subcellularLocation>
        <location evidence="1">Membrane</location>
        <topology evidence="1">Multi-pass membrane protein</topology>
    </subcellularLocation>
</comment>
<evidence type="ECO:0000256" key="1">
    <source>
        <dbReference type="ARBA" id="ARBA00004141"/>
    </source>
</evidence>
<organism evidence="6 7">
    <name type="scientific">Vanilla planifolia</name>
    <name type="common">Vanilla</name>
    <dbReference type="NCBI Taxonomy" id="51239"/>
    <lineage>
        <taxon>Eukaryota</taxon>
        <taxon>Viridiplantae</taxon>
        <taxon>Streptophyta</taxon>
        <taxon>Embryophyta</taxon>
        <taxon>Tracheophyta</taxon>
        <taxon>Spermatophyta</taxon>
        <taxon>Magnoliopsida</taxon>
        <taxon>Liliopsida</taxon>
        <taxon>Asparagales</taxon>
        <taxon>Orchidaceae</taxon>
        <taxon>Vanilloideae</taxon>
        <taxon>Vanilleae</taxon>
        <taxon>Vanilla</taxon>
    </lineage>
</organism>
<sequence>MTSCVCRSCLTFLLKFLNYLQGLIGISIALYSVWMLGSWNHRTDLQQLPFPWFIYPPMGVGLLFCLISFTGYLTAGMANNCCLFLYALLITILILLEAAWVADLILNQHWEEDLPHDAVGEHGRFHKFVGENFDVSKYVAICVFGIQVFCLPVALVLRITVHYGSLNYATTPDSDMMQKPLLDPECVII</sequence>
<dbReference type="Proteomes" id="UP000639772">
    <property type="component" value="Unassembled WGS sequence"/>
</dbReference>
<dbReference type="InterPro" id="IPR018499">
    <property type="entry name" value="Tetraspanin/Peripherin"/>
</dbReference>
<keyword evidence="2 5" id="KW-0812">Transmembrane</keyword>
<evidence type="ECO:0008006" key="8">
    <source>
        <dbReference type="Google" id="ProtNLM"/>
    </source>
</evidence>
<dbReference type="Pfam" id="PF00335">
    <property type="entry name" value="Tetraspanin"/>
    <property type="match status" value="1"/>
</dbReference>
<comment type="caution">
    <text evidence="6">The sequence shown here is derived from an EMBL/GenBank/DDBJ whole genome shotgun (WGS) entry which is preliminary data.</text>
</comment>
<dbReference type="EMBL" id="JADCNM010000174">
    <property type="protein sequence ID" value="KAG0449582.1"/>
    <property type="molecule type" value="Genomic_DNA"/>
</dbReference>
<keyword evidence="4 5" id="KW-0472">Membrane</keyword>
<feature type="transmembrane region" description="Helical" evidence="5">
    <location>
        <begin position="138"/>
        <end position="157"/>
    </location>
</feature>
<accession>A0A835PDA1</accession>
<name>A0A835PDA1_VANPL</name>
<feature type="transmembrane region" description="Helical" evidence="5">
    <location>
        <begin position="12"/>
        <end position="34"/>
    </location>
</feature>
<evidence type="ECO:0000256" key="4">
    <source>
        <dbReference type="ARBA" id="ARBA00023136"/>
    </source>
</evidence>
<reference evidence="6 7" key="1">
    <citation type="journal article" date="2020" name="Nat. Food">
        <title>A phased Vanilla planifolia genome enables genetic improvement of flavour and production.</title>
        <authorList>
            <person name="Hasing T."/>
            <person name="Tang H."/>
            <person name="Brym M."/>
            <person name="Khazi F."/>
            <person name="Huang T."/>
            <person name="Chambers A.H."/>
        </authorList>
    </citation>
    <scope>NUCLEOTIDE SEQUENCE [LARGE SCALE GENOMIC DNA]</scope>
    <source>
        <tissue evidence="6">Leaf</tissue>
    </source>
</reference>
<evidence type="ECO:0000256" key="3">
    <source>
        <dbReference type="ARBA" id="ARBA00022989"/>
    </source>
</evidence>
<evidence type="ECO:0000256" key="5">
    <source>
        <dbReference type="SAM" id="Phobius"/>
    </source>
</evidence>
<protein>
    <recommendedName>
        <fullName evidence="8">Tetraspanin-19</fullName>
    </recommendedName>
</protein>
<evidence type="ECO:0000313" key="6">
    <source>
        <dbReference type="EMBL" id="KAG0449582.1"/>
    </source>
</evidence>